<dbReference type="GO" id="GO:0003998">
    <property type="term" value="F:acylphosphatase activity"/>
    <property type="evidence" value="ECO:0007669"/>
    <property type="project" value="UniProtKB-EC"/>
</dbReference>
<dbReference type="GO" id="GO:0051604">
    <property type="term" value="P:protein maturation"/>
    <property type="evidence" value="ECO:0007669"/>
    <property type="project" value="TreeGrafter"/>
</dbReference>
<dbReference type="AlphaFoldDB" id="Q6AQR7"/>
<dbReference type="InterPro" id="IPR001792">
    <property type="entry name" value="Acylphosphatase-like_dom"/>
</dbReference>
<dbReference type="GO" id="GO:0008270">
    <property type="term" value="F:zinc ion binding"/>
    <property type="evidence" value="ECO:0007669"/>
    <property type="project" value="UniProtKB-KW"/>
</dbReference>
<dbReference type="PROSITE" id="PS00150">
    <property type="entry name" value="ACYLPHOSPHATASE_1"/>
    <property type="match status" value="1"/>
</dbReference>
<dbReference type="NCBIfam" id="TIGR00143">
    <property type="entry name" value="hypF"/>
    <property type="match status" value="1"/>
</dbReference>
<evidence type="ECO:0000259" key="10">
    <source>
        <dbReference type="PROSITE" id="PS51160"/>
    </source>
</evidence>
<evidence type="ECO:0000256" key="2">
    <source>
        <dbReference type="ARBA" id="ARBA00008097"/>
    </source>
</evidence>
<dbReference type="GO" id="GO:0003725">
    <property type="term" value="F:double-stranded RNA binding"/>
    <property type="evidence" value="ECO:0007669"/>
    <property type="project" value="InterPro"/>
</dbReference>
<feature type="domain" description="Acylphosphatase-like" evidence="10">
    <location>
        <begin position="3"/>
        <end position="90"/>
    </location>
</feature>
<name>Q6AQR7_DESPS</name>
<keyword evidence="9" id="KW-0378">Hydrolase</keyword>
<evidence type="ECO:0000256" key="9">
    <source>
        <dbReference type="PROSITE-ProRule" id="PRU00520"/>
    </source>
</evidence>
<dbReference type="InterPro" id="IPR051060">
    <property type="entry name" value="Carbamoyltrans_HypF-like"/>
</dbReference>
<dbReference type="SUPFAM" id="SSF54975">
    <property type="entry name" value="Acylphosphatase/BLUF domain-like"/>
    <property type="match status" value="1"/>
</dbReference>
<dbReference type="Pfam" id="PF07503">
    <property type="entry name" value="zf-HYPF"/>
    <property type="match status" value="2"/>
</dbReference>
<dbReference type="HOGENOM" id="CLU_009164_0_0_7"/>
<dbReference type="RefSeq" id="WP_011187822.1">
    <property type="nucleotide sequence ID" value="NC_006138.1"/>
</dbReference>
<comment type="pathway">
    <text evidence="1">Protein modification; [NiFe] hydrogenase maturation.</text>
</comment>
<dbReference type="Gene3D" id="3.30.420.40">
    <property type="match status" value="1"/>
</dbReference>
<evidence type="ECO:0000256" key="7">
    <source>
        <dbReference type="ARBA" id="ARBA00048220"/>
    </source>
</evidence>
<evidence type="ECO:0000256" key="1">
    <source>
        <dbReference type="ARBA" id="ARBA00004711"/>
    </source>
</evidence>
<comment type="catalytic activity">
    <reaction evidence="9">
        <text>an acyl phosphate + H2O = a carboxylate + phosphate + H(+)</text>
        <dbReference type="Rhea" id="RHEA:14965"/>
        <dbReference type="ChEBI" id="CHEBI:15377"/>
        <dbReference type="ChEBI" id="CHEBI:15378"/>
        <dbReference type="ChEBI" id="CHEBI:29067"/>
        <dbReference type="ChEBI" id="CHEBI:43474"/>
        <dbReference type="ChEBI" id="CHEBI:59918"/>
        <dbReference type="EC" id="3.6.1.7"/>
    </reaction>
</comment>
<evidence type="ECO:0000313" key="13">
    <source>
        <dbReference type="Proteomes" id="UP000000602"/>
    </source>
</evidence>
<evidence type="ECO:0000256" key="5">
    <source>
        <dbReference type="ARBA" id="ARBA00022771"/>
    </source>
</evidence>
<dbReference type="Pfam" id="PF01300">
    <property type="entry name" value="Sua5_yciO_yrdC"/>
    <property type="match status" value="1"/>
</dbReference>
<keyword evidence="4" id="KW-0479">Metal-binding</keyword>
<dbReference type="FunFam" id="3.30.420.40:FF:000124">
    <property type="entry name" value="Carbamoyltransferase HypF"/>
    <property type="match status" value="1"/>
</dbReference>
<comment type="similarity">
    <text evidence="2 8">Belongs to the carbamoyltransferase HypF family.</text>
</comment>
<feature type="active site" evidence="9">
    <location>
        <position position="18"/>
    </location>
</feature>
<dbReference type="InterPro" id="IPR036046">
    <property type="entry name" value="Acylphosphatase-like_dom_sf"/>
</dbReference>
<dbReference type="EMBL" id="CR522870">
    <property type="protein sequence ID" value="CAG35306.1"/>
    <property type="molecule type" value="Genomic_DNA"/>
</dbReference>
<dbReference type="PROSITE" id="PS51163">
    <property type="entry name" value="YRDC"/>
    <property type="match status" value="1"/>
</dbReference>
<evidence type="ECO:0000313" key="12">
    <source>
        <dbReference type="EMBL" id="CAG35306.1"/>
    </source>
</evidence>
<dbReference type="Gene3D" id="3.30.110.120">
    <property type="match status" value="1"/>
</dbReference>
<dbReference type="UniPathway" id="UPA00335"/>
<dbReference type="PIRSF" id="PIRSF006256">
    <property type="entry name" value="CMPcnvr_hdrg_mat"/>
    <property type="match status" value="1"/>
</dbReference>
<dbReference type="KEGG" id="dps:DP0577"/>
<dbReference type="InterPro" id="IPR017945">
    <property type="entry name" value="DHBP_synth_RibB-like_a/b_dom"/>
</dbReference>
<dbReference type="Proteomes" id="UP000000602">
    <property type="component" value="Chromosome"/>
</dbReference>
<evidence type="ECO:0000256" key="4">
    <source>
        <dbReference type="ARBA" id="ARBA00022723"/>
    </source>
</evidence>
<dbReference type="PANTHER" id="PTHR42959">
    <property type="entry name" value="CARBAMOYLTRANSFERASE"/>
    <property type="match status" value="1"/>
</dbReference>
<dbReference type="InterPro" id="IPR011125">
    <property type="entry name" value="Znf_HypF"/>
</dbReference>
<gene>
    <name evidence="12" type="primary">hypF</name>
    <name evidence="12" type="ordered locus">DP0577</name>
</gene>
<dbReference type="EC" id="6.2.-.-" evidence="8"/>
<dbReference type="eggNOG" id="COG0068">
    <property type="taxonomic scope" value="Bacteria"/>
</dbReference>
<keyword evidence="13" id="KW-1185">Reference proteome</keyword>
<dbReference type="InterPro" id="IPR055128">
    <property type="entry name" value="HypF_C_2"/>
</dbReference>
<dbReference type="PANTHER" id="PTHR42959:SF1">
    <property type="entry name" value="CARBAMOYLTRANSFERASE HYPF"/>
    <property type="match status" value="1"/>
</dbReference>
<dbReference type="GO" id="GO:0016874">
    <property type="term" value="F:ligase activity"/>
    <property type="evidence" value="ECO:0007669"/>
    <property type="project" value="UniProtKB-UniRule"/>
</dbReference>
<keyword evidence="3" id="KW-0436">Ligase</keyword>
<dbReference type="InterPro" id="IPR043129">
    <property type="entry name" value="ATPase_NBD"/>
</dbReference>
<feature type="domain" description="YrdC-like" evidence="11">
    <location>
        <begin position="200"/>
        <end position="387"/>
    </location>
</feature>
<dbReference type="Pfam" id="PF22521">
    <property type="entry name" value="HypF_C_2"/>
    <property type="match status" value="1"/>
</dbReference>
<dbReference type="InterPro" id="IPR017968">
    <property type="entry name" value="Acylphosphatase_CS"/>
</dbReference>
<accession>Q6AQR7</accession>
<proteinExistence type="inferred from homology"/>
<dbReference type="Gene3D" id="3.30.420.360">
    <property type="match status" value="1"/>
</dbReference>
<dbReference type="SUPFAM" id="SSF55821">
    <property type="entry name" value="YrdC/RibB"/>
    <property type="match status" value="1"/>
</dbReference>
<evidence type="ECO:0000256" key="6">
    <source>
        <dbReference type="ARBA" id="ARBA00022833"/>
    </source>
</evidence>
<comment type="catalytic activity">
    <reaction evidence="7">
        <text>C-terminal L-cysteinyl-[HypE protein] + carbamoyl phosphate + ATP + H2O = C-terminal S-carboxamide-L-cysteinyl-[HypE protein] + AMP + phosphate + diphosphate + H(+)</text>
        <dbReference type="Rhea" id="RHEA:55636"/>
        <dbReference type="Rhea" id="RHEA-COMP:14247"/>
        <dbReference type="Rhea" id="RHEA-COMP:14392"/>
        <dbReference type="ChEBI" id="CHEBI:15377"/>
        <dbReference type="ChEBI" id="CHEBI:15378"/>
        <dbReference type="ChEBI" id="CHEBI:30616"/>
        <dbReference type="ChEBI" id="CHEBI:33019"/>
        <dbReference type="ChEBI" id="CHEBI:43474"/>
        <dbReference type="ChEBI" id="CHEBI:58228"/>
        <dbReference type="ChEBI" id="CHEBI:76913"/>
        <dbReference type="ChEBI" id="CHEBI:139126"/>
        <dbReference type="ChEBI" id="CHEBI:456215"/>
    </reaction>
</comment>
<dbReference type="InterPro" id="IPR006070">
    <property type="entry name" value="Sua5-like_dom"/>
</dbReference>
<dbReference type="Gene3D" id="3.90.870.50">
    <property type="match status" value="1"/>
</dbReference>
<dbReference type="Pfam" id="PF17788">
    <property type="entry name" value="HypF_C"/>
    <property type="match status" value="1"/>
</dbReference>
<evidence type="ECO:0000259" key="11">
    <source>
        <dbReference type="PROSITE" id="PS51163"/>
    </source>
</evidence>
<protein>
    <recommendedName>
        <fullName evidence="8">Carbamoyltransferase</fullName>
        <ecNumber evidence="8">6.2.-.-</ecNumber>
    </recommendedName>
</protein>
<dbReference type="PROSITE" id="PS51160">
    <property type="entry name" value="ACYLPHOSPHATASE_3"/>
    <property type="match status" value="1"/>
</dbReference>
<sequence>MKGVEIFIRGTVQGVGFRPFIYNLARQHGLSGTVCNTGDGVAIHTSCSKEELEAFIGAVRSKAPPLSRIQSIEHGPKEIEIEDGRFTISKSSGTSSADASIPPDIALCADCLSEMQDPNDPRFAYPFINCTNCGPRFTIVEKIPYDRQQTSMKVFPMCEACTRDYEDPGNRRFHAQPNACPLCGPQVSWHDQAGNKIETKSPLTDTAVALAANKLVAIRGLGGFHLSCNALEEKAVAQLRERKRRPHKPLAIMVQSIDIAKKYCFISEQEIALLSSIEHPIVLLQKRPDTDLAQGLAPHITELGIMLAYTPLHHLLFQESTCPQALVMTSGNSSGTPICTGNAEAIDRLGPIVDNFLLHNRDIVTRIDDSVTRVSGKKPLILRRARGYVPSPIHCKWTLPATIGCGGGLKSTFCLGKKNSLFTSQHIGDLSNLESYDFFQESIEHLKKVFDIEPEIAVCDLHPDYLSTHYAKALGIPLYQVQHHHAHATAVMAEHGLKDPVIAIILDGTGYGDDGTSWGGEILQADLTSFTRLAHLSHLRLPGGDKAATEPWRMGISALHSLYGDGLSDKNIPTALRQIERDKREPLLSMLNNNFNSPLTSSCGRLFDTVSSLLGICQKMSYEGQAAMELEDRARRCLNSTWKNDLISEDYDQFPFLLDDRGITWEINSLQLIKTVLDDIQMGKKTPEIALRFHLLLIKNITALTLQLCTQTGLNQVVLSGGCMQNAIILEGLRHTMATHNISVFTGENIPINDGGISLGQTITGGLQHVSRNSHEGNQGRG</sequence>
<dbReference type="SUPFAM" id="SSF53067">
    <property type="entry name" value="Actin-like ATPase domain"/>
    <property type="match status" value="1"/>
</dbReference>
<dbReference type="InterPro" id="IPR004421">
    <property type="entry name" value="Carbamoyltransferase_HypF"/>
</dbReference>
<keyword evidence="6" id="KW-0862">Zinc</keyword>
<evidence type="ECO:0000256" key="8">
    <source>
        <dbReference type="PIRNR" id="PIRNR006256"/>
    </source>
</evidence>
<feature type="active site" evidence="9">
    <location>
        <position position="36"/>
    </location>
</feature>
<dbReference type="OrthoDB" id="9808093at2"/>
<dbReference type="GO" id="GO:0016743">
    <property type="term" value="F:carboxyl- or carbamoyltransferase activity"/>
    <property type="evidence" value="ECO:0007669"/>
    <property type="project" value="UniProtKB-UniRule"/>
</dbReference>
<dbReference type="Pfam" id="PF00708">
    <property type="entry name" value="Acylphosphatase"/>
    <property type="match status" value="1"/>
</dbReference>
<dbReference type="InterPro" id="IPR041440">
    <property type="entry name" value="HypF_C"/>
</dbReference>
<dbReference type="STRING" id="177439.DP0577"/>
<organism evidence="12 13">
    <name type="scientific">Desulfotalea psychrophila (strain LSv54 / DSM 12343)</name>
    <dbReference type="NCBI Taxonomy" id="177439"/>
    <lineage>
        <taxon>Bacteria</taxon>
        <taxon>Pseudomonadati</taxon>
        <taxon>Thermodesulfobacteriota</taxon>
        <taxon>Desulfobulbia</taxon>
        <taxon>Desulfobulbales</taxon>
        <taxon>Desulfocapsaceae</taxon>
        <taxon>Desulfotalea</taxon>
    </lineage>
</organism>
<keyword evidence="5" id="KW-0863">Zinc-finger</keyword>
<evidence type="ECO:0000256" key="3">
    <source>
        <dbReference type="ARBA" id="ARBA00022598"/>
    </source>
</evidence>
<reference evidence="13" key="1">
    <citation type="journal article" date="2004" name="Environ. Microbiol.">
        <title>The genome of Desulfotalea psychrophila, a sulfate-reducing bacterium from permanently cold Arctic sediments.</title>
        <authorList>
            <person name="Rabus R."/>
            <person name="Ruepp A."/>
            <person name="Frickey T."/>
            <person name="Rattei T."/>
            <person name="Fartmann B."/>
            <person name="Stark M."/>
            <person name="Bauer M."/>
            <person name="Zibat A."/>
            <person name="Lombardot T."/>
            <person name="Becker I."/>
            <person name="Amann J."/>
            <person name="Gellner K."/>
            <person name="Teeling H."/>
            <person name="Leuschner W.D."/>
            <person name="Gloeckner F.-O."/>
            <person name="Lupas A.N."/>
            <person name="Amann R."/>
            <person name="Klenk H.-P."/>
        </authorList>
    </citation>
    <scope>NUCLEOTIDE SEQUENCE [LARGE SCALE GENOMIC DNA]</scope>
    <source>
        <strain evidence="13">DSM 12343 / LSv54</strain>
    </source>
</reference>